<evidence type="ECO:0000313" key="2">
    <source>
        <dbReference type="Proteomes" id="UP000774570"/>
    </source>
</evidence>
<gene>
    <name evidence="1" type="ORF">K1Y72_14605</name>
</gene>
<reference evidence="1 2" key="1">
    <citation type="submission" date="2021-07" db="EMBL/GenBank/DDBJ databases">
        <title>Actinomadura sp. PM05-2 isolated from lichen.</title>
        <authorList>
            <person name="Somphong A."/>
            <person name="Phongsopitanun W."/>
            <person name="Tanasupawat S."/>
            <person name="Peongsungnone V."/>
        </authorList>
    </citation>
    <scope>NUCLEOTIDE SEQUENCE [LARGE SCALE GENOMIC DNA]</scope>
    <source>
        <strain evidence="1 2">PM05-2</strain>
    </source>
</reference>
<comment type="caution">
    <text evidence="1">The sequence shown here is derived from an EMBL/GenBank/DDBJ whole genome shotgun (WGS) entry which is preliminary data.</text>
</comment>
<protein>
    <submittedName>
        <fullName evidence="1">Uncharacterized protein</fullName>
    </submittedName>
</protein>
<sequence length="158" mass="16511">MQRAKTAAAAATAAAGAGAAAWWLKSRSGAPENAERWLVVTVNRPPGELAAGLAPAPLARLPEPLAELGDDIVVEVRPAPGGKGTELAARLRDPRRAGVVDRVRGNDPRQQVRSALRDAKSLLETGEVLLPDLPTTRPTPVGEVLELATRRAGGEGRL</sequence>
<dbReference type="EMBL" id="JAIBOA010000008">
    <property type="protein sequence ID" value="MBW8483614.1"/>
    <property type="molecule type" value="Genomic_DNA"/>
</dbReference>
<accession>A0ABS7FT82</accession>
<name>A0ABS7FT82_9ACTN</name>
<dbReference type="Gene3D" id="3.30.530.20">
    <property type="match status" value="1"/>
</dbReference>
<evidence type="ECO:0000313" key="1">
    <source>
        <dbReference type="EMBL" id="MBW8483614.1"/>
    </source>
</evidence>
<proteinExistence type="predicted"/>
<keyword evidence="2" id="KW-1185">Reference proteome</keyword>
<dbReference type="InterPro" id="IPR023393">
    <property type="entry name" value="START-like_dom_sf"/>
</dbReference>
<organism evidence="1 2">
    <name type="scientific">Actinomadura parmotrematis</name>
    <dbReference type="NCBI Taxonomy" id="2864039"/>
    <lineage>
        <taxon>Bacteria</taxon>
        <taxon>Bacillati</taxon>
        <taxon>Actinomycetota</taxon>
        <taxon>Actinomycetes</taxon>
        <taxon>Streptosporangiales</taxon>
        <taxon>Thermomonosporaceae</taxon>
        <taxon>Actinomadura</taxon>
    </lineage>
</organism>
<dbReference type="RefSeq" id="WP_220166838.1">
    <property type="nucleotide sequence ID" value="NZ_JAIBOA010000008.1"/>
</dbReference>
<dbReference type="Proteomes" id="UP000774570">
    <property type="component" value="Unassembled WGS sequence"/>
</dbReference>